<sequence>MLPIALAIANCFVTESRSATRPARPKLACATIGNVVLEFPSAYQFFPLSYEGIDYWRGEASKQWEKGCRDRASQIALSTSWPDLKPPDKRFYETSRDPDLISIVLDANKAKDPSAALEKIRNYHISPDSKPATDEVSRQYRAREFPFDKSLGLFKSGPIQTRARYQKLTYWSVNDEKKIEILILCELYRTGSMTCDEMRFSKRIDVWITVKFRGPLLPEWREMARESESLINNFIKKD</sequence>
<dbReference type="EMBL" id="SHMF01000003">
    <property type="protein sequence ID" value="TAA34540.1"/>
    <property type="molecule type" value="Genomic_DNA"/>
</dbReference>
<reference evidence="1 2" key="1">
    <citation type="submission" date="2019-02" db="EMBL/GenBank/DDBJ databases">
        <title>WGS of Pseudoxanthomonas species novum from clinical isolates.</title>
        <authorList>
            <person name="Bernier A.-M."/>
            <person name="Bernard K."/>
            <person name="Vachon A."/>
        </authorList>
    </citation>
    <scope>NUCLEOTIDE SEQUENCE [LARGE SCALE GENOMIC DNA]</scope>
    <source>
        <strain evidence="1 2">NML140781</strain>
    </source>
</reference>
<proteinExistence type="predicted"/>
<organism evidence="1 2">
    <name type="scientific">Pseudoxanthomonas winnipegensis</name>
    <dbReference type="NCBI Taxonomy" id="2480810"/>
    <lineage>
        <taxon>Bacteria</taxon>
        <taxon>Pseudomonadati</taxon>
        <taxon>Pseudomonadota</taxon>
        <taxon>Gammaproteobacteria</taxon>
        <taxon>Lysobacterales</taxon>
        <taxon>Lysobacteraceae</taxon>
        <taxon>Pseudoxanthomonas</taxon>
    </lineage>
</organism>
<dbReference type="Proteomes" id="UP000292087">
    <property type="component" value="Unassembled WGS sequence"/>
</dbReference>
<accession>A0A4Q8LS97</accession>
<comment type="caution">
    <text evidence="1">The sequence shown here is derived from an EMBL/GenBank/DDBJ whole genome shotgun (WGS) entry which is preliminary data.</text>
</comment>
<dbReference type="RefSeq" id="WP_130523957.1">
    <property type="nucleotide sequence ID" value="NZ_SHLZ01000002.1"/>
</dbReference>
<accession>A0A4Q9TDS1</accession>
<evidence type="ECO:0000313" key="1">
    <source>
        <dbReference type="EMBL" id="TAA34540.1"/>
    </source>
</evidence>
<dbReference type="AlphaFoldDB" id="A0A4Q8LS97"/>
<gene>
    <name evidence="1" type="ORF">EA656_12535</name>
</gene>
<evidence type="ECO:0000313" key="2">
    <source>
        <dbReference type="Proteomes" id="UP000292087"/>
    </source>
</evidence>
<protein>
    <submittedName>
        <fullName evidence="1">Uncharacterized protein</fullName>
    </submittedName>
</protein>
<name>A0A4Q8LS97_9GAMM</name>